<proteinExistence type="predicted"/>
<evidence type="ECO:0000313" key="4">
    <source>
        <dbReference type="Proteomes" id="UP000016932"/>
    </source>
</evidence>
<evidence type="ECO:0000256" key="1">
    <source>
        <dbReference type="SAM" id="MobiDB-lite"/>
    </source>
</evidence>
<dbReference type="Proteomes" id="UP000016932">
    <property type="component" value="Unassembled WGS sequence"/>
</dbReference>
<reference evidence="3 4" key="1">
    <citation type="journal article" date="2012" name="PLoS Pathog.">
        <title>Diverse lifestyles and strategies of plant pathogenesis encoded in the genomes of eighteen Dothideomycetes fungi.</title>
        <authorList>
            <person name="Ohm R.A."/>
            <person name="Feau N."/>
            <person name="Henrissat B."/>
            <person name="Schoch C.L."/>
            <person name="Horwitz B.A."/>
            <person name="Barry K.W."/>
            <person name="Condon B.J."/>
            <person name="Copeland A.C."/>
            <person name="Dhillon B."/>
            <person name="Glaser F."/>
            <person name="Hesse C.N."/>
            <person name="Kosti I."/>
            <person name="LaButti K."/>
            <person name="Lindquist E.A."/>
            <person name="Lucas S."/>
            <person name="Salamov A.A."/>
            <person name="Bradshaw R.E."/>
            <person name="Ciuffetti L."/>
            <person name="Hamelin R.C."/>
            <person name="Kema G.H.J."/>
            <person name="Lawrence C."/>
            <person name="Scott J.A."/>
            <person name="Spatafora J.W."/>
            <person name="Turgeon B.G."/>
            <person name="de Wit P.J.G.M."/>
            <person name="Zhong S."/>
            <person name="Goodwin S.B."/>
            <person name="Grigoriev I.V."/>
        </authorList>
    </citation>
    <scope>NUCLEOTIDE SEQUENCE [LARGE SCALE GENOMIC DNA]</scope>
    <source>
        <strain evidence="3 4">CIRAD86</strain>
    </source>
</reference>
<feature type="signal peptide" evidence="2">
    <location>
        <begin position="1"/>
        <end position="18"/>
    </location>
</feature>
<gene>
    <name evidence="3" type="ORF">MYCFIDRAFT_174854</name>
</gene>
<dbReference type="AlphaFoldDB" id="M2ZWP4"/>
<dbReference type="HOGENOM" id="CLU_384546_0_0_1"/>
<feature type="chain" id="PRO_5004031175" evidence="2">
    <location>
        <begin position="19"/>
        <end position="719"/>
    </location>
</feature>
<protein>
    <submittedName>
        <fullName evidence="3">Uncharacterized protein</fullName>
    </submittedName>
</protein>
<dbReference type="RefSeq" id="XP_007926642.1">
    <property type="nucleotide sequence ID" value="XM_007928451.1"/>
</dbReference>
<name>M2ZWP4_PSEFD</name>
<dbReference type="GeneID" id="19333264"/>
<organism evidence="3 4">
    <name type="scientific">Pseudocercospora fijiensis (strain CIRAD86)</name>
    <name type="common">Black leaf streak disease fungus</name>
    <name type="synonym">Mycosphaerella fijiensis</name>
    <dbReference type="NCBI Taxonomy" id="383855"/>
    <lineage>
        <taxon>Eukaryota</taxon>
        <taxon>Fungi</taxon>
        <taxon>Dikarya</taxon>
        <taxon>Ascomycota</taxon>
        <taxon>Pezizomycotina</taxon>
        <taxon>Dothideomycetes</taxon>
        <taxon>Dothideomycetidae</taxon>
        <taxon>Mycosphaerellales</taxon>
        <taxon>Mycosphaerellaceae</taxon>
        <taxon>Pseudocercospora</taxon>
    </lineage>
</organism>
<keyword evidence="2" id="KW-0732">Signal</keyword>
<dbReference type="EMBL" id="KB446558">
    <property type="protein sequence ID" value="EME83419.1"/>
    <property type="molecule type" value="Genomic_DNA"/>
</dbReference>
<accession>M2ZWP4</accession>
<sequence>MTAIVFAFLGGLVVLVTAARLLALAESSGRGSFGLLRQMLALKRRVSSHTRHQRRRRFEKLEASVHRRCCDDARSAWFQPLINSAFTLSPALLWIQSRLSVRPAEPPPPQIELDRVHVTTPRKGLYHWKTVDTISIRWWRILYIKQRTEGQETTKKAVWFLSRSDFESIVRRDPAVFAPAPPRLTERTVPEARPGRHENAHQQLQHTAQRIQMVWFHPLSRVLCSCIARLVLLPPRCTCCTGTISIRIVLPSIHLVRLDTWAACCRSKSLKAELAPRAANRLGQWSLLSTKIVIAFPFPKSRARPHFYDNARAEHAVIAKTTKPSQPWYCTSDQPFTAIAFTASKLPSSYRYLHVMKLISYMYRLQTPRIPMQTIELALLSHHESGACTRQVNFQLHQPWLECADRDVYSFTGLPSKGASIGNLSIVCASSLPRRVFGVSRLISPAVDHFTDRSIALHATRIALAHLFTLLSASANALSISSARNSSNGGRHARIPNQPADKKSWENMPEFMNKDDLITLIHIRMSEGSRTLRKKLLFKRTRENGFQLWHERIEAPVSQNASKHCRDLRELCGQKVPTAFGHVNNNTERPKALRKLREPLKPPLPVHLSNMSLYRIHPLGPCSSVLGLSGRKLERIVQWIVFPPQRRLMRRPAWQHAMQYAKCSHIRADYLERHEILEAHMLTVVCLHLRLFSLCARDFLHVLRAPDLGLSEAPEDKLH</sequence>
<evidence type="ECO:0000313" key="3">
    <source>
        <dbReference type="EMBL" id="EME83419.1"/>
    </source>
</evidence>
<dbReference type="KEGG" id="pfj:MYCFIDRAFT_174854"/>
<keyword evidence="4" id="KW-1185">Reference proteome</keyword>
<dbReference type="VEuPathDB" id="FungiDB:MYCFIDRAFT_174854"/>
<feature type="region of interest" description="Disordered" evidence="1">
    <location>
        <begin position="482"/>
        <end position="506"/>
    </location>
</feature>
<evidence type="ECO:0000256" key="2">
    <source>
        <dbReference type="SAM" id="SignalP"/>
    </source>
</evidence>